<proteinExistence type="predicted"/>
<accession>A0A9P8YB95</accession>
<dbReference type="AlphaFoldDB" id="A0A9P8YB95"/>
<reference evidence="1" key="1">
    <citation type="journal article" date="2021" name="Nat. Commun.">
        <title>Genetic determinants of endophytism in the Arabidopsis root mycobiome.</title>
        <authorList>
            <person name="Mesny F."/>
            <person name="Miyauchi S."/>
            <person name="Thiergart T."/>
            <person name="Pickel B."/>
            <person name="Atanasova L."/>
            <person name="Karlsson M."/>
            <person name="Huettel B."/>
            <person name="Barry K.W."/>
            <person name="Haridas S."/>
            <person name="Chen C."/>
            <person name="Bauer D."/>
            <person name="Andreopoulos W."/>
            <person name="Pangilinan J."/>
            <person name="LaButti K."/>
            <person name="Riley R."/>
            <person name="Lipzen A."/>
            <person name="Clum A."/>
            <person name="Drula E."/>
            <person name="Henrissat B."/>
            <person name="Kohler A."/>
            <person name="Grigoriev I.V."/>
            <person name="Martin F.M."/>
            <person name="Hacquard S."/>
        </authorList>
    </citation>
    <scope>NUCLEOTIDE SEQUENCE</scope>
    <source>
        <strain evidence="1">MPI-CAGE-CH-0230</strain>
    </source>
</reference>
<dbReference type="Proteomes" id="UP000756346">
    <property type="component" value="Unassembled WGS sequence"/>
</dbReference>
<evidence type="ECO:0000313" key="1">
    <source>
        <dbReference type="EMBL" id="KAH7035211.1"/>
    </source>
</evidence>
<evidence type="ECO:0000313" key="2">
    <source>
        <dbReference type="Proteomes" id="UP000756346"/>
    </source>
</evidence>
<comment type="caution">
    <text evidence="1">The sequence shown here is derived from an EMBL/GenBank/DDBJ whole genome shotgun (WGS) entry which is preliminary data.</text>
</comment>
<organism evidence="1 2">
    <name type="scientific">Microdochium trichocladiopsis</name>
    <dbReference type="NCBI Taxonomy" id="1682393"/>
    <lineage>
        <taxon>Eukaryota</taxon>
        <taxon>Fungi</taxon>
        <taxon>Dikarya</taxon>
        <taxon>Ascomycota</taxon>
        <taxon>Pezizomycotina</taxon>
        <taxon>Sordariomycetes</taxon>
        <taxon>Xylariomycetidae</taxon>
        <taxon>Xylariales</taxon>
        <taxon>Microdochiaceae</taxon>
        <taxon>Microdochium</taxon>
    </lineage>
</organism>
<keyword evidence="2" id="KW-1185">Reference proteome</keyword>
<dbReference type="EMBL" id="JAGTJQ010000003">
    <property type="protein sequence ID" value="KAH7035211.1"/>
    <property type="molecule type" value="Genomic_DNA"/>
</dbReference>
<gene>
    <name evidence="1" type="ORF">B0I36DRAFT_317867</name>
</gene>
<name>A0A9P8YB95_9PEZI</name>
<sequence>MRPAPDVGFRSVAARGLASVFFVLGTYVRCSDVIVRPISLRVSSCRLKTHAVSACTGVVRLDNLHGSVFTGRS</sequence>
<dbReference type="GeneID" id="70182755"/>
<protein>
    <submittedName>
        <fullName evidence="1">Uncharacterized protein</fullName>
    </submittedName>
</protein>
<dbReference type="RefSeq" id="XP_046015304.1">
    <property type="nucleotide sequence ID" value="XM_046153209.1"/>
</dbReference>